<dbReference type="KEGG" id="slom:PXH66_08350"/>
<feature type="compositionally biased region" description="Pro residues" evidence="1">
    <location>
        <begin position="469"/>
        <end position="481"/>
    </location>
</feature>
<name>A0AAF0CRV3_9BACT</name>
<gene>
    <name evidence="2" type="ORF">PXH66_08350</name>
</gene>
<dbReference type="EMBL" id="CP119075">
    <property type="protein sequence ID" value="WED66859.1"/>
    <property type="molecule type" value="Genomic_DNA"/>
</dbReference>
<proteinExistence type="predicted"/>
<evidence type="ECO:0000256" key="1">
    <source>
        <dbReference type="SAM" id="MobiDB-lite"/>
    </source>
</evidence>
<protein>
    <recommendedName>
        <fullName evidence="4">Replication protein</fullName>
    </recommendedName>
</protein>
<dbReference type="AlphaFoldDB" id="A0AAF0CRV3"/>
<keyword evidence="3" id="KW-1185">Reference proteome</keyword>
<evidence type="ECO:0000313" key="3">
    <source>
        <dbReference type="Proteomes" id="UP001218638"/>
    </source>
</evidence>
<dbReference type="Proteomes" id="UP001218638">
    <property type="component" value="Chromosome"/>
</dbReference>
<organism evidence="2 3">
    <name type="scientific">Synoicihabitans lomoniglobus</name>
    <dbReference type="NCBI Taxonomy" id="2909285"/>
    <lineage>
        <taxon>Bacteria</taxon>
        <taxon>Pseudomonadati</taxon>
        <taxon>Verrucomicrobiota</taxon>
        <taxon>Opitutia</taxon>
        <taxon>Opitutales</taxon>
        <taxon>Opitutaceae</taxon>
        <taxon>Synoicihabitans</taxon>
    </lineage>
</organism>
<feature type="region of interest" description="Disordered" evidence="1">
    <location>
        <begin position="461"/>
        <end position="481"/>
    </location>
</feature>
<evidence type="ECO:0000313" key="2">
    <source>
        <dbReference type="EMBL" id="WED66859.1"/>
    </source>
</evidence>
<dbReference type="RefSeq" id="WP_330929610.1">
    <property type="nucleotide sequence ID" value="NZ_CP119075.1"/>
</dbReference>
<sequence>MEVAPSWADPGVCDLSPIDPETLAARRTEQAHHLRAERQYRDHAKAETGIGFSPEEIAKQQAARSEIRAQSHEIARRLESVGKSAYRSDSLFLWAYFVHSQKREPIPNFRRICLLPFVAAMVRAPKLAALEYYIERNPFCRFWTFTLGKRCRIDQLRERVQLLHRRLSRLSSWLRAEYGVELVFRSTEFGTLEASETGQKNGDAGSVEYDENGEPLFHPHAHCVVQSLRGFIPPRRWSKMIEAVWSYWGHHWDAGASIRDARECCKYVTKPGDMLKLSAENLGELHEAVFGLRLVAPMGQLKKQIRERKEAKKTLRRYRPVEGRTGEGMVWREVYDQNAFITQDEADREAYWEHREAVTMARETAIAAQTEPGTAPDMDLGSNADFCRVFARLSPSLGPSGVKEPRVIVGGTHWNSRAVTEHPLVVRLWEDTVMEFEAGAALSVHTGTPTVRDSETFEFVPDIPERVKPPSPPIFEPEPSR</sequence>
<accession>A0AAF0CRV3</accession>
<evidence type="ECO:0008006" key="4">
    <source>
        <dbReference type="Google" id="ProtNLM"/>
    </source>
</evidence>
<reference evidence="2" key="1">
    <citation type="submission" date="2023-03" db="EMBL/GenBank/DDBJ databases">
        <title>Lomoglobus Profundus gen. nov., sp. nov., a novel member of the phylum Verrucomicrobia, isolated from deep-marine sediment of South China Sea.</title>
        <authorList>
            <person name="Ahmad T."/>
            <person name="Ishaq S.E."/>
            <person name="Wang F."/>
        </authorList>
    </citation>
    <scope>NUCLEOTIDE SEQUENCE</scope>
    <source>
        <strain evidence="2">LMO-M01</strain>
    </source>
</reference>